<gene>
    <name evidence="1" type="ORF">FH5T_19440</name>
</gene>
<proteinExistence type="predicted"/>
<organism evidence="1 2">
    <name type="scientific">Draconibacterium orientale</name>
    <dbReference type="NCBI Taxonomy" id="1168034"/>
    <lineage>
        <taxon>Bacteria</taxon>
        <taxon>Pseudomonadati</taxon>
        <taxon>Bacteroidota</taxon>
        <taxon>Bacteroidia</taxon>
        <taxon>Marinilabiliales</taxon>
        <taxon>Prolixibacteraceae</taxon>
        <taxon>Draconibacterium</taxon>
    </lineage>
</organism>
<evidence type="ECO:0000313" key="2">
    <source>
        <dbReference type="Proteomes" id="UP000023772"/>
    </source>
</evidence>
<dbReference type="EMBL" id="CP007451">
    <property type="protein sequence ID" value="AHW62312.1"/>
    <property type="molecule type" value="Genomic_DNA"/>
</dbReference>
<accession>A0ABM5QFE5</accession>
<protein>
    <submittedName>
        <fullName evidence="1">Uncharacterized protein</fullName>
    </submittedName>
</protein>
<evidence type="ECO:0000313" key="1">
    <source>
        <dbReference type="EMBL" id="AHW62312.1"/>
    </source>
</evidence>
<sequence length="110" mass="12875">MVLQKSFRRPAKSLKFLTEVLLKNNAGFKLSTKSGLNSYFACKMVVLKLSYCYNAYKMVVLKLSYYYDSCKMVNGELLYSAGKRQASAEWLKKSRFKLMKRLFLYSTIQY</sequence>
<dbReference type="Proteomes" id="UP000023772">
    <property type="component" value="Chromosome"/>
</dbReference>
<name>A0ABM5QFE5_9BACT</name>
<reference evidence="1 2" key="1">
    <citation type="submission" date="2014-03" db="EMBL/GenBank/DDBJ databases">
        <title>Complete genome sequence of a deeply braunched marine Bacteroidia bacterium Draconibacterium orientale type strain FH5T.</title>
        <authorList>
            <person name="Li X."/>
            <person name="Wang X."/>
            <person name="Xie Z."/>
            <person name="Du Z."/>
            <person name="Chen G."/>
        </authorList>
    </citation>
    <scope>NUCLEOTIDE SEQUENCE [LARGE SCALE GENOMIC DNA]</scope>
    <source>
        <strain evidence="1 2">FH5</strain>
    </source>
</reference>
<keyword evidence="2" id="KW-1185">Reference proteome</keyword>